<accession>A0A0F9ILD5</accession>
<reference evidence="1" key="1">
    <citation type="journal article" date="2015" name="Nature">
        <title>Complex archaea that bridge the gap between prokaryotes and eukaryotes.</title>
        <authorList>
            <person name="Spang A."/>
            <person name="Saw J.H."/>
            <person name="Jorgensen S.L."/>
            <person name="Zaremba-Niedzwiedzka K."/>
            <person name="Martijn J."/>
            <person name="Lind A.E."/>
            <person name="van Eijk R."/>
            <person name="Schleper C."/>
            <person name="Guy L."/>
            <person name="Ettema T.J."/>
        </authorList>
    </citation>
    <scope>NUCLEOTIDE SEQUENCE</scope>
</reference>
<dbReference type="Pfam" id="PF13489">
    <property type="entry name" value="Methyltransf_23"/>
    <property type="match status" value="1"/>
</dbReference>
<organism evidence="1">
    <name type="scientific">marine sediment metagenome</name>
    <dbReference type="NCBI Taxonomy" id="412755"/>
    <lineage>
        <taxon>unclassified sequences</taxon>
        <taxon>metagenomes</taxon>
        <taxon>ecological metagenomes</taxon>
    </lineage>
</organism>
<dbReference type="Gene3D" id="3.40.50.150">
    <property type="entry name" value="Vaccinia Virus protein VP39"/>
    <property type="match status" value="1"/>
</dbReference>
<name>A0A0F9ILD5_9ZZZZ</name>
<dbReference type="EMBL" id="LAZR01018882">
    <property type="protein sequence ID" value="KKL94605.1"/>
    <property type="molecule type" value="Genomic_DNA"/>
</dbReference>
<evidence type="ECO:0008006" key="2">
    <source>
        <dbReference type="Google" id="ProtNLM"/>
    </source>
</evidence>
<protein>
    <recommendedName>
        <fullName evidence="2">Methyltransferase type 11 domain-containing protein</fullName>
    </recommendedName>
</protein>
<dbReference type="SUPFAM" id="SSF53335">
    <property type="entry name" value="S-adenosyl-L-methionine-dependent methyltransferases"/>
    <property type="match status" value="1"/>
</dbReference>
<evidence type="ECO:0000313" key="1">
    <source>
        <dbReference type="EMBL" id="KKL94605.1"/>
    </source>
</evidence>
<comment type="caution">
    <text evidence="1">The sequence shown here is derived from an EMBL/GenBank/DDBJ whole genome shotgun (WGS) entry which is preliminary data.</text>
</comment>
<dbReference type="AlphaFoldDB" id="A0A0F9ILD5"/>
<dbReference type="CDD" id="cd02440">
    <property type="entry name" value="AdoMet_MTases"/>
    <property type="match status" value="1"/>
</dbReference>
<proteinExistence type="predicted"/>
<dbReference type="InterPro" id="IPR029063">
    <property type="entry name" value="SAM-dependent_MTases_sf"/>
</dbReference>
<sequence>MTSQRHKLVENANDSKNTRMDIRAAGRTGDWRADILAHMSRYDRIATMMIEEARRLERPLRILDVGCGEMWPLRVLFHSHADVKASIISDYVGIDIEPWEMDFMTPEMRKRIGIRRVVQDLTLNPKMPVRNSSIDFAFSTECIEHMKPQFVPPWLDGVDKAVRKGGLLFFSTPNSDGSNEKLPLDHVYEWGYEELRDELTARWDLQYHYGTFIKLPAFRKANRERRLVPEHLVESYEQRFGRHWLRNILAVGFPEVANNVSWTLRKP</sequence>
<gene>
    <name evidence="1" type="ORF">LCGC14_1863020</name>
</gene>